<gene>
    <name evidence="1" type="ORF">SNEC2469_LOCUS15266</name>
</gene>
<dbReference type="Proteomes" id="UP000601435">
    <property type="component" value="Unassembled WGS sequence"/>
</dbReference>
<reference evidence="1" key="1">
    <citation type="submission" date="2021-02" db="EMBL/GenBank/DDBJ databases">
        <authorList>
            <person name="Dougan E. K."/>
            <person name="Rhodes N."/>
            <person name="Thang M."/>
            <person name="Chan C."/>
        </authorList>
    </citation>
    <scope>NUCLEOTIDE SEQUENCE</scope>
</reference>
<feature type="non-terminal residue" evidence="1">
    <location>
        <position position="571"/>
    </location>
</feature>
<protein>
    <submittedName>
        <fullName evidence="1">Uncharacterized protein</fullName>
    </submittedName>
</protein>
<dbReference type="OrthoDB" id="408669at2759"/>
<accession>A0A812TPD2</accession>
<sequence>MIAAAPRLSRLRTRPSSAYRRRNPSPGWSWSSTFFLFFLVFFVPKKPATAPFLPRTISPSCNGRRFNEASFGGRHQVLRRAGCSSGATLLCNVLQGSTSKQYPNLCNMFTRVVMKGKSLIALTQLARLRLADACREALGIPIALKSVGSHKDGTFSRSGSDYDLWILPVPQERLGISFNQMHVEALRHSVDCLCFVRDVRSKDMKIQFQVVESKFNKSLPVELSFCPDDAESFPHLRKGTSFAENDARIDAFLIDHPAARLALSGLKQLSSTRPKGFLLKAMAWRLACEPGRCRLRDREEHQAEAADTHVEAFDFFLRMLAELRHWNTSLLCSADLWRDLREHPKRDEHISRFEHCAAEILAGQWRQRLEHLENDGIDSSYINNTRGEQGKHPSRHCFYRPPRKLAKRPYKCLYCNDYNKGVGLGPGDRCRCCGKVQVEHPEYETRKLEVDAFIARQSQSPISLAGDSLSHSPVGTYLRWQRLDGPRGPVPKPSVPPKEVAPLEVRESLSRKRTQLQRKLGKMLSFVVEPVPGQKFVASLLHDGQTFTSGKKALPEEARLEVLEQAMAYVD</sequence>
<evidence type="ECO:0000313" key="2">
    <source>
        <dbReference type="Proteomes" id="UP000601435"/>
    </source>
</evidence>
<proteinExistence type="predicted"/>
<organism evidence="1 2">
    <name type="scientific">Symbiodinium necroappetens</name>
    <dbReference type="NCBI Taxonomy" id="1628268"/>
    <lineage>
        <taxon>Eukaryota</taxon>
        <taxon>Sar</taxon>
        <taxon>Alveolata</taxon>
        <taxon>Dinophyceae</taxon>
        <taxon>Suessiales</taxon>
        <taxon>Symbiodiniaceae</taxon>
        <taxon>Symbiodinium</taxon>
    </lineage>
</organism>
<evidence type="ECO:0000313" key="1">
    <source>
        <dbReference type="EMBL" id="CAE7531454.1"/>
    </source>
</evidence>
<comment type="caution">
    <text evidence="1">The sequence shown here is derived from an EMBL/GenBank/DDBJ whole genome shotgun (WGS) entry which is preliminary data.</text>
</comment>
<dbReference type="AlphaFoldDB" id="A0A812TPD2"/>
<keyword evidence="2" id="KW-1185">Reference proteome</keyword>
<dbReference type="EMBL" id="CAJNJA010024738">
    <property type="protein sequence ID" value="CAE7531454.1"/>
    <property type="molecule type" value="Genomic_DNA"/>
</dbReference>
<name>A0A812TPD2_9DINO</name>